<evidence type="ECO:0000313" key="7">
    <source>
        <dbReference type="EMBL" id="QGG42466.1"/>
    </source>
</evidence>
<protein>
    <submittedName>
        <fullName evidence="7">O-antigen ligase domain-containing protein</fullName>
    </submittedName>
</protein>
<keyword evidence="8" id="KW-1185">Reference proteome</keyword>
<keyword evidence="4 5" id="KW-0472">Membrane</keyword>
<evidence type="ECO:0000256" key="1">
    <source>
        <dbReference type="ARBA" id="ARBA00004141"/>
    </source>
</evidence>
<evidence type="ECO:0000313" key="8">
    <source>
        <dbReference type="Proteomes" id="UP000392064"/>
    </source>
</evidence>
<evidence type="ECO:0000259" key="6">
    <source>
        <dbReference type="Pfam" id="PF04932"/>
    </source>
</evidence>
<feature type="transmembrane region" description="Helical" evidence="5">
    <location>
        <begin position="345"/>
        <end position="369"/>
    </location>
</feature>
<dbReference type="AlphaFoldDB" id="A0A5Q2MMN9"/>
<dbReference type="InterPro" id="IPR007016">
    <property type="entry name" value="O-antigen_ligase-rel_domated"/>
</dbReference>
<feature type="domain" description="O-antigen ligase-related" evidence="6">
    <location>
        <begin position="240"/>
        <end position="338"/>
    </location>
</feature>
<comment type="subcellular location">
    <subcellularLocation>
        <location evidence="1">Membrane</location>
        <topology evidence="1">Multi-pass membrane protein</topology>
    </subcellularLocation>
</comment>
<name>A0A5Q2MMN9_9ACTN</name>
<evidence type="ECO:0000256" key="5">
    <source>
        <dbReference type="SAM" id="Phobius"/>
    </source>
</evidence>
<feature type="transmembrane region" description="Helical" evidence="5">
    <location>
        <begin position="65"/>
        <end position="86"/>
    </location>
</feature>
<evidence type="ECO:0000256" key="4">
    <source>
        <dbReference type="ARBA" id="ARBA00023136"/>
    </source>
</evidence>
<keyword evidence="2 5" id="KW-0812">Transmembrane</keyword>
<dbReference type="KEGG" id="aef:GEV26_14380"/>
<sequence length="428" mass="46061">MATVARVREPDVVVDSPAEALPGWPVLALLWGFPVFWLLGATVITGVLLTVVMLSYLAHYAATRFVPGVHAFTAFVVWVVPCAVMVEGTSRLLGYAYRFSILVIVGTAFVYTIAAGSRLSRRRIVDALTFVWFFTVVGGLAGLAFPTVRLSTPVGLLLPSSLTSNEYVHDLFFPPFAEIQSPFGSPTDFIRPSAPFPYANSWGVAIVLLTPVAVACFLQTRSILLRAGIVAGMCGMLAPALSTSNRGMFAGLVLAAVYVVIRMAVRNRAAPVITIAVLGIGAAVVLVANGLLTQIHTRQEYGDSNGTRFGLYEETFRRTLQSPLLGYGAPRPSAEPGISLGTQGYVWMLMFSFGFVGLALFLVFLWGTAARTWRAPGDIDLVLHSVLVVASVIILVYGMDIMQLLTVMLVAAVLLRRRYGLDPSRPGG</sequence>
<keyword evidence="3 5" id="KW-1133">Transmembrane helix</keyword>
<feature type="transmembrane region" description="Helical" evidence="5">
    <location>
        <begin position="381"/>
        <end position="414"/>
    </location>
</feature>
<evidence type="ECO:0000256" key="2">
    <source>
        <dbReference type="ARBA" id="ARBA00022692"/>
    </source>
</evidence>
<feature type="transmembrane region" description="Helical" evidence="5">
    <location>
        <begin position="223"/>
        <end position="241"/>
    </location>
</feature>
<feature type="transmembrane region" description="Helical" evidence="5">
    <location>
        <begin position="92"/>
        <end position="115"/>
    </location>
</feature>
<dbReference type="Proteomes" id="UP000392064">
    <property type="component" value="Chromosome"/>
</dbReference>
<reference evidence="7 8" key="1">
    <citation type="submission" date="2019-11" db="EMBL/GenBank/DDBJ databases">
        <authorList>
            <person name="Li J."/>
        </authorList>
    </citation>
    <scope>NUCLEOTIDE SEQUENCE [LARGE SCALE GENOMIC DNA]</scope>
    <source>
        <strain evidence="7 8">MF47</strain>
    </source>
</reference>
<dbReference type="RefSeq" id="WP_153654143.1">
    <property type="nucleotide sequence ID" value="NZ_CP045737.1"/>
</dbReference>
<proteinExistence type="predicted"/>
<feature type="transmembrane region" description="Helical" evidence="5">
    <location>
        <begin position="127"/>
        <end position="148"/>
    </location>
</feature>
<feature type="transmembrane region" description="Helical" evidence="5">
    <location>
        <begin position="272"/>
        <end position="292"/>
    </location>
</feature>
<feature type="transmembrane region" description="Helical" evidence="5">
    <location>
        <begin position="199"/>
        <end position="218"/>
    </location>
</feature>
<gene>
    <name evidence="7" type="ORF">GEV26_14380</name>
</gene>
<keyword evidence="7" id="KW-0436">Ligase</keyword>
<dbReference type="GO" id="GO:0016874">
    <property type="term" value="F:ligase activity"/>
    <property type="evidence" value="ECO:0007669"/>
    <property type="project" value="UniProtKB-KW"/>
</dbReference>
<feature type="transmembrane region" description="Helical" evidence="5">
    <location>
        <begin position="35"/>
        <end position="58"/>
    </location>
</feature>
<dbReference type="GO" id="GO:0016020">
    <property type="term" value="C:membrane"/>
    <property type="evidence" value="ECO:0007669"/>
    <property type="project" value="UniProtKB-SubCell"/>
</dbReference>
<accession>A0A5Q2MMN9</accession>
<dbReference type="Pfam" id="PF04932">
    <property type="entry name" value="Wzy_C"/>
    <property type="match status" value="1"/>
</dbReference>
<evidence type="ECO:0000256" key="3">
    <source>
        <dbReference type="ARBA" id="ARBA00022989"/>
    </source>
</evidence>
<organism evidence="7 8">
    <name type="scientific">Aeromicrobium yanjiei</name>
    <dbReference type="NCBI Taxonomy" id="2662028"/>
    <lineage>
        <taxon>Bacteria</taxon>
        <taxon>Bacillati</taxon>
        <taxon>Actinomycetota</taxon>
        <taxon>Actinomycetes</taxon>
        <taxon>Propionibacteriales</taxon>
        <taxon>Nocardioidaceae</taxon>
        <taxon>Aeromicrobium</taxon>
    </lineage>
</organism>
<feature type="transmembrane region" description="Helical" evidence="5">
    <location>
        <begin position="247"/>
        <end position="265"/>
    </location>
</feature>
<dbReference type="EMBL" id="CP045737">
    <property type="protein sequence ID" value="QGG42466.1"/>
    <property type="molecule type" value="Genomic_DNA"/>
</dbReference>